<keyword evidence="3" id="KW-0963">Cytoplasm</keyword>
<keyword evidence="5 11" id="KW-0479">Metal-binding</keyword>
<dbReference type="GO" id="GO:0005737">
    <property type="term" value="C:cytoplasm"/>
    <property type="evidence" value="ECO:0007669"/>
    <property type="project" value="UniProtKB-SubCell"/>
</dbReference>
<evidence type="ECO:0000256" key="9">
    <source>
        <dbReference type="ARBA" id="ARBA00023136"/>
    </source>
</evidence>
<dbReference type="Pfam" id="PF00643">
    <property type="entry name" value="zf-B_box"/>
    <property type="match status" value="1"/>
</dbReference>
<evidence type="ECO:0000256" key="6">
    <source>
        <dbReference type="ARBA" id="ARBA00022771"/>
    </source>
</evidence>
<evidence type="ECO:0000256" key="10">
    <source>
        <dbReference type="PROSITE-ProRule" id="PRU00024"/>
    </source>
</evidence>
<keyword evidence="9" id="KW-0472">Membrane</keyword>
<dbReference type="InterPro" id="IPR011992">
    <property type="entry name" value="EF-hand-dom_pair"/>
</dbReference>
<dbReference type="Proteomes" id="UP000824219">
    <property type="component" value="Linkage Group LG23"/>
</dbReference>
<proteinExistence type="inferred from homology"/>
<dbReference type="SMART" id="SM00336">
    <property type="entry name" value="BBOX"/>
    <property type="match status" value="1"/>
</dbReference>
<dbReference type="PANTHER" id="PTHR22611">
    <property type="entry name" value="PROTEIN NAKED CUTICLE"/>
    <property type="match status" value="1"/>
</dbReference>
<feature type="compositionally biased region" description="Polar residues" evidence="12">
    <location>
        <begin position="364"/>
        <end position="376"/>
    </location>
</feature>
<comment type="subcellular location">
    <subcellularLocation>
        <location evidence="11">Cell membrane</location>
    </subcellularLocation>
    <subcellularLocation>
        <location evidence="11">Cytoplasm</location>
    </subcellularLocation>
</comment>
<feature type="compositionally biased region" description="Polar residues" evidence="12">
    <location>
        <begin position="252"/>
        <end position="265"/>
    </location>
</feature>
<evidence type="ECO:0000256" key="4">
    <source>
        <dbReference type="ARBA" id="ARBA00022687"/>
    </source>
</evidence>
<evidence type="ECO:0000256" key="7">
    <source>
        <dbReference type="ARBA" id="ARBA00022833"/>
    </source>
</evidence>
<keyword evidence="4 11" id="KW-0879">Wnt signaling pathway</keyword>
<feature type="region of interest" description="Disordered" evidence="12">
    <location>
        <begin position="246"/>
        <end position="384"/>
    </location>
</feature>
<evidence type="ECO:0000259" key="14">
    <source>
        <dbReference type="PROSITE" id="PS50222"/>
    </source>
</evidence>
<dbReference type="AlphaFoldDB" id="A0A9D3N934"/>
<keyword evidence="7" id="KW-0862">Zinc</keyword>
<comment type="similarity">
    <text evidence="1 11">Belongs to the NKD family.</text>
</comment>
<sequence length="596" mass="68079">MGKLQSKHACKRRENPEGDSFVVSSFLSKRGGESERTEQKTRHIQDLDNCEFKDGQFGEHHCPLEVVLPPEKAEGCESSMQFVNGEEGESNKARKRISLNELECDVSVEDDNRQEWVFTLYDFDNSGKVTKEDMSSLMHTIYDVVDASVNQSCHSKSKTLRVKLTVTPEPSPRRREHNTHTERDWSCSRVEATQQEEVRGGDKRHSTHMRDSLERNHYCVDENTERRNHYLDLAGIENYTSRFETMVPPTVPQDNLTRPSQSQNRSRSHEPDSHCQQRRSQLFSDHCASRALHPTRPPKGASKGGGPTQTRASKCYGHHGGQDVYHLPQQSQPQPHTHSQHPLQHSHSKRLSTRTKGTERLPRISQTMKRQVSNHTGGEEDDLMKRPRTSADSVVTMAERTDSTASSTLSLDQIIPFRGEENHRTERVEIKGSDAPTKLPRYQDGKFCPQHCAPLEVYCKTDRTLICKHCATLQHQGHKKCYTVGAKVFQELDTTFLLEQTLNNVDKNKLMCYLSQNYPQCFETPQVPCDVQDVSKLILERFGSEVALKIALKVMLEKGGHLETIQDRLKSKLQRHLKSKDWVFQGVVLQRKAVLP</sequence>
<dbReference type="PROSITE" id="PS50119">
    <property type="entry name" value="ZF_BBOX"/>
    <property type="match status" value="1"/>
</dbReference>
<reference evidence="15 16" key="1">
    <citation type="submission" date="2021-06" db="EMBL/GenBank/DDBJ databases">
        <title>Chromosome-level genome assembly of the red-tail catfish (Hemibagrus wyckioides).</title>
        <authorList>
            <person name="Shao F."/>
        </authorList>
    </citation>
    <scope>NUCLEOTIDE SEQUENCE [LARGE SCALE GENOMIC DNA]</scope>
    <source>
        <strain evidence="15">EC202008001</strain>
        <tissue evidence="15">Blood</tissue>
    </source>
</reference>
<dbReference type="GO" id="GO:0005509">
    <property type="term" value="F:calcium ion binding"/>
    <property type="evidence" value="ECO:0007669"/>
    <property type="project" value="InterPro"/>
</dbReference>
<evidence type="ECO:0000256" key="5">
    <source>
        <dbReference type="ARBA" id="ARBA00022723"/>
    </source>
</evidence>
<dbReference type="GO" id="GO:0016055">
    <property type="term" value="P:Wnt signaling pathway"/>
    <property type="evidence" value="ECO:0007669"/>
    <property type="project" value="UniProtKB-UniRule"/>
</dbReference>
<comment type="caution">
    <text evidence="15">The sequence shown here is derived from an EMBL/GenBank/DDBJ whole genome shotgun (WGS) entry which is preliminary data.</text>
</comment>
<feature type="domain" description="EF-hand" evidence="14">
    <location>
        <begin position="109"/>
        <end position="144"/>
    </location>
</feature>
<feature type="compositionally biased region" description="Basic and acidic residues" evidence="12">
    <location>
        <begin position="196"/>
        <end position="210"/>
    </location>
</feature>
<dbReference type="PROSITE" id="PS00018">
    <property type="entry name" value="EF_HAND_1"/>
    <property type="match status" value="1"/>
</dbReference>
<dbReference type="PROSITE" id="PS50222">
    <property type="entry name" value="EF_HAND_2"/>
    <property type="match status" value="1"/>
</dbReference>
<dbReference type="InterPro" id="IPR040140">
    <property type="entry name" value="Nkd-like"/>
</dbReference>
<dbReference type="PANTHER" id="PTHR22611:SF1">
    <property type="entry name" value="PROTEIN NAKED CUTICLE HOMOLOG 2"/>
    <property type="match status" value="1"/>
</dbReference>
<dbReference type="EMBL" id="JAHKSW010000023">
    <property type="protein sequence ID" value="KAG7317905.1"/>
    <property type="molecule type" value="Genomic_DNA"/>
</dbReference>
<dbReference type="GO" id="GO:0005886">
    <property type="term" value="C:plasma membrane"/>
    <property type="evidence" value="ECO:0007669"/>
    <property type="project" value="UniProtKB-SubCell"/>
</dbReference>
<keyword evidence="8 11" id="KW-0106">Calcium</keyword>
<evidence type="ECO:0000313" key="16">
    <source>
        <dbReference type="Proteomes" id="UP000824219"/>
    </source>
</evidence>
<dbReference type="GO" id="GO:0008270">
    <property type="term" value="F:zinc ion binding"/>
    <property type="evidence" value="ECO:0007669"/>
    <property type="project" value="UniProtKB-KW"/>
</dbReference>
<feature type="compositionally biased region" description="Basic and acidic residues" evidence="12">
    <location>
        <begin position="30"/>
        <end position="42"/>
    </location>
</feature>
<evidence type="ECO:0000256" key="2">
    <source>
        <dbReference type="ARBA" id="ARBA00022475"/>
    </source>
</evidence>
<feature type="region of interest" description="Disordered" evidence="12">
    <location>
        <begin position="1"/>
        <end position="42"/>
    </location>
</feature>
<dbReference type="Gene3D" id="3.30.160.60">
    <property type="entry name" value="Classic Zinc Finger"/>
    <property type="match status" value="1"/>
</dbReference>
<dbReference type="InterPro" id="IPR018247">
    <property type="entry name" value="EF_Hand_1_Ca_BS"/>
</dbReference>
<feature type="compositionally biased region" description="Basic residues" evidence="12">
    <location>
        <begin position="1"/>
        <end position="11"/>
    </location>
</feature>
<dbReference type="GO" id="GO:0090090">
    <property type="term" value="P:negative regulation of canonical Wnt signaling pathway"/>
    <property type="evidence" value="ECO:0007669"/>
    <property type="project" value="UniProtKB-ARBA"/>
</dbReference>
<dbReference type="InterPro" id="IPR002048">
    <property type="entry name" value="EF_hand_dom"/>
</dbReference>
<evidence type="ECO:0000256" key="11">
    <source>
        <dbReference type="RuleBase" id="RU367060"/>
    </source>
</evidence>
<keyword evidence="6 10" id="KW-0863">Zinc-finger</keyword>
<comment type="function">
    <text evidence="11">Cell autonomous antagonist of the canonical Wnt signaling pathway.</text>
</comment>
<keyword evidence="2 11" id="KW-1003">Cell membrane</keyword>
<name>A0A9D3N934_9TELE</name>
<protein>
    <recommendedName>
        <fullName evidence="11">Protein naked cuticle homolog</fullName>
    </recommendedName>
</protein>
<accession>A0A9D3N934</accession>
<feature type="compositionally biased region" description="Basic residues" evidence="12">
    <location>
        <begin position="344"/>
        <end position="353"/>
    </location>
</feature>
<dbReference type="SUPFAM" id="SSF47473">
    <property type="entry name" value="EF-hand"/>
    <property type="match status" value="1"/>
</dbReference>
<evidence type="ECO:0000256" key="8">
    <source>
        <dbReference type="ARBA" id="ARBA00022837"/>
    </source>
</evidence>
<feature type="compositionally biased region" description="Low complexity" evidence="12">
    <location>
        <begin position="326"/>
        <end position="343"/>
    </location>
</feature>
<evidence type="ECO:0000256" key="12">
    <source>
        <dbReference type="SAM" id="MobiDB-lite"/>
    </source>
</evidence>
<feature type="domain" description="B box-type" evidence="13">
    <location>
        <begin position="443"/>
        <end position="479"/>
    </location>
</feature>
<evidence type="ECO:0000313" key="15">
    <source>
        <dbReference type="EMBL" id="KAG7317905.1"/>
    </source>
</evidence>
<gene>
    <name evidence="15" type="ORF">KOW79_018940</name>
</gene>
<evidence type="ECO:0000259" key="13">
    <source>
        <dbReference type="PROSITE" id="PS50119"/>
    </source>
</evidence>
<dbReference type="Gene3D" id="1.10.238.10">
    <property type="entry name" value="EF-hand"/>
    <property type="match status" value="1"/>
</dbReference>
<dbReference type="SUPFAM" id="SSF57845">
    <property type="entry name" value="B-box zinc-binding domain"/>
    <property type="match status" value="1"/>
</dbReference>
<evidence type="ECO:0000256" key="3">
    <source>
        <dbReference type="ARBA" id="ARBA00022490"/>
    </source>
</evidence>
<organism evidence="15 16">
    <name type="scientific">Hemibagrus wyckioides</name>
    <dbReference type="NCBI Taxonomy" id="337641"/>
    <lineage>
        <taxon>Eukaryota</taxon>
        <taxon>Metazoa</taxon>
        <taxon>Chordata</taxon>
        <taxon>Craniata</taxon>
        <taxon>Vertebrata</taxon>
        <taxon>Euteleostomi</taxon>
        <taxon>Actinopterygii</taxon>
        <taxon>Neopterygii</taxon>
        <taxon>Teleostei</taxon>
        <taxon>Ostariophysi</taxon>
        <taxon>Siluriformes</taxon>
        <taxon>Bagridae</taxon>
        <taxon>Hemibagrus</taxon>
    </lineage>
</organism>
<evidence type="ECO:0000256" key="1">
    <source>
        <dbReference type="ARBA" id="ARBA00007081"/>
    </source>
</evidence>
<dbReference type="InterPro" id="IPR000315">
    <property type="entry name" value="Znf_B-box"/>
</dbReference>
<dbReference type="OrthoDB" id="5953812at2759"/>
<feature type="region of interest" description="Disordered" evidence="12">
    <location>
        <begin position="167"/>
        <end position="210"/>
    </location>
</feature>
<keyword evidence="16" id="KW-1185">Reference proteome</keyword>